<dbReference type="InterPro" id="IPR019546">
    <property type="entry name" value="TAT_signal_bac_arc"/>
</dbReference>
<proteinExistence type="predicted"/>
<evidence type="ECO:0000313" key="3">
    <source>
        <dbReference type="Proteomes" id="UP000494125"/>
    </source>
</evidence>
<dbReference type="InterPro" id="IPR006311">
    <property type="entry name" value="TAT_signal"/>
</dbReference>
<dbReference type="EMBL" id="CABVPN010000002">
    <property type="protein sequence ID" value="VWB15418.1"/>
    <property type="molecule type" value="Genomic_DNA"/>
</dbReference>
<dbReference type="NCBIfam" id="TIGR01409">
    <property type="entry name" value="TAT_signal_seq"/>
    <property type="match status" value="1"/>
</dbReference>
<dbReference type="AlphaFoldDB" id="A0A6P2HCY8"/>
<protein>
    <submittedName>
        <fullName evidence="2">YXWGXW repeat protein</fullName>
    </submittedName>
</protein>
<dbReference type="PROSITE" id="PS51318">
    <property type="entry name" value="TAT"/>
    <property type="match status" value="1"/>
</dbReference>
<feature type="region of interest" description="Disordered" evidence="1">
    <location>
        <begin position="29"/>
        <end position="63"/>
    </location>
</feature>
<name>A0A6P2HCY8_9BURK</name>
<gene>
    <name evidence="2" type="ORF">BDI24065_00554</name>
</gene>
<sequence>MNRRSLLRAIGLTAAVAATAGWLRPASVQPALPRYRPAGPLPGPGRPPHLDRQGFAAMPPRAA</sequence>
<keyword evidence="3" id="KW-1185">Reference proteome</keyword>
<accession>A0A6P2HCY8</accession>
<evidence type="ECO:0000313" key="2">
    <source>
        <dbReference type="EMBL" id="VWB15418.1"/>
    </source>
</evidence>
<organism evidence="2 3">
    <name type="scientific">Burkholderia diffusa</name>
    <dbReference type="NCBI Taxonomy" id="488732"/>
    <lineage>
        <taxon>Bacteria</taxon>
        <taxon>Pseudomonadati</taxon>
        <taxon>Pseudomonadota</taxon>
        <taxon>Betaproteobacteria</taxon>
        <taxon>Burkholderiales</taxon>
        <taxon>Burkholderiaceae</taxon>
        <taxon>Burkholderia</taxon>
        <taxon>Burkholderia cepacia complex</taxon>
    </lineage>
</organism>
<evidence type="ECO:0000256" key="1">
    <source>
        <dbReference type="SAM" id="MobiDB-lite"/>
    </source>
</evidence>
<reference evidence="2 3" key="1">
    <citation type="submission" date="2019-09" db="EMBL/GenBank/DDBJ databases">
        <authorList>
            <person name="Depoorter E."/>
        </authorList>
    </citation>
    <scope>NUCLEOTIDE SEQUENCE [LARGE SCALE GENOMIC DNA]</scope>
    <source>
        <strain evidence="2">LMG 24065</strain>
    </source>
</reference>
<dbReference type="Proteomes" id="UP000494125">
    <property type="component" value="Unassembled WGS sequence"/>
</dbReference>